<dbReference type="GO" id="GO:0015986">
    <property type="term" value="P:proton motive force-driven ATP synthesis"/>
    <property type="evidence" value="ECO:0007669"/>
    <property type="project" value="InterPro"/>
</dbReference>
<evidence type="ECO:0000256" key="11">
    <source>
        <dbReference type="ARBA" id="ARBA00023310"/>
    </source>
</evidence>
<evidence type="ECO:0000256" key="9">
    <source>
        <dbReference type="ARBA" id="ARBA00023128"/>
    </source>
</evidence>
<proteinExistence type="inferred from homology"/>
<protein>
    <recommendedName>
        <fullName evidence="14">ATP synthase complex subunit 8</fullName>
    </recommendedName>
</protein>
<gene>
    <name evidence="17" type="primary">ATP8</name>
</gene>
<dbReference type="GO" id="GO:0031966">
    <property type="term" value="C:mitochondrial membrane"/>
    <property type="evidence" value="ECO:0007669"/>
    <property type="project" value="UniProtKB-SubCell"/>
</dbReference>
<evidence type="ECO:0000256" key="3">
    <source>
        <dbReference type="ARBA" id="ARBA00022448"/>
    </source>
</evidence>
<keyword evidence="7" id="KW-1133">Transmembrane helix</keyword>
<dbReference type="RefSeq" id="YP_008239292.1">
    <property type="nucleotide sequence ID" value="NC_021763.1"/>
</dbReference>
<evidence type="ECO:0000256" key="8">
    <source>
        <dbReference type="ARBA" id="ARBA00023065"/>
    </source>
</evidence>
<dbReference type="InterPro" id="IPR001421">
    <property type="entry name" value="ATP8_metazoa"/>
</dbReference>
<comment type="subunit">
    <text evidence="13">Component of the ATP synthase complex composed at least of ATP5F1A/subunit alpha, ATP5F1B/subunit beta, ATP5MC1/subunit c (homooctomer), MT-ATP6/subunit a, MT-ATP8/subunit 8, ATP5ME/subunit e, ATP5MF/subunit f, ATP5MG/subunit g, ATP5MK/subunit k, ATP5MJ/subunit j, ATP5F1C/subunit gamma, ATP5F1D/subunit delta, ATP5F1E/subunit epsilon, ATP5PF/subunit F6, ATP5PB/subunit b, ATP5PD/subunit d, ATP5PO/subunit OSCP. ATP synthase complex consists of a soluble F(1) head domain (subunits alpha(3) and beta(3)) - the catalytic core - and a membrane F(0) domain - the membrane proton channel (subunits c, a, 8, e, f, g, k and j). These two domains are linked by a central stalk (subunits gamma, delta, and epsilon) rotating inside the F1 region and a stationary peripheral stalk (subunits F6, b, d, and OSCP).</text>
</comment>
<evidence type="ECO:0000256" key="15">
    <source>
        <dbReference type="SAM" id="MobiDB-lite"/>
    </source>
</evidence>
<reference evidence="17" key="1">
    <citation type="submission" date="2013-05" db="EMBL/GenBank/DDBJ databases">
        <authorList>
            <person name="Ma Z.H."/>
            <person name="Huang Z.L."/>
            <person name="Zhang S.Z."/>
            <person name="Xie L.P."/>
            <person name="Yang R.B."/>
        </authorList>
    </citation>
    <scope>NUCLEOTIDE SEQUENCE</scope>
</reference>
<dbReference type="PANTHER" id="PTHR39937">
    <property type="entry name" value="ATP SYNTHASE PROTEIN 8"/>
    <property type="match status" value="1"/>
</dbReference>
<evidence type="ECO:0000256" key="4">
    <source>
        <dbReference type="ARBA" id="ARBA00022547"/>
    </source>
</evidence>
<name>S5DUQ7_9GOBI</name>
<keyword evidence="11" id="KW-0066">ATP synthesis</keyword>
<comment type="subcellular location">
    <subcellularLocation>
        <location evidence="1 14">Mitochondrion membrane</location>
        <topology evidence="1 14">Single-pass membrane protein</topology>
    </subcellularLocation>
</comment>
<organism evidence="17">
    <name type="scientific">Micropercops swinhonis</name>
    <dbReference type="NCBI Taxonomy" id="86241"/>
    <lineage>
        <taxon>Eukaryota</taxon>
        <taxon>Metazoa</taxon>
        <taxon>Chordata</taxon>
        <taxon>Craniata</taxon>
        <taxon>Vertebrata</taxon>
        <taxon>Euteleostomi</taxon>
        <taxon>Actinopterygii</taxon>
        <taxon>Neopterygii</taxon>
        <taxon>Teleostei</taxon>
        <taxon>Neoteleostei</taxon>
        <taxon>Acanthomorphata</taxon>
        <taxon>Gobiaria</taxon>
        <taxon>Gobiiformes</taxon>
        <taxon>Gobioidei</taxon>
        <taxon>Odontobutidae</taxon>
        <taxon>Micropercops</taxon>
    </lineage>
</organism>
<feature type="region of interest" description="Disordered" evidence="15">
    <location>
        <begin position="36"/>
        <end position="55"/>
    </location>
</feature>
<evidence type="ECO:0000256" key="1">
    <source>
        <dbReference type="ARBA" id="ARBA00004304"/>
    </source>
</evidence>
<evidence type="ECO:0000256" key="10">
    <source>
        <dbReference type="ARBA" id="ARBA00023136"/>
    </source>
</evidence>
<dbReference type="GO" id="GO:0045259">
    <property type="term" value="C:proton-transporting ATP synthase complex"/>
    <property type="evidence" value="ECO:0007669"/>
    <property type="project" value="UniProtKB-KW"/>
</dbReference>
<reference evidence="17" key="2">
    <citation type="journal article" date="2015" name="Mitochondrial DNA">
        <title>The complete mitochondrial genome of Micropercops swinhonis (Perciformes: Gobioidei: Odontobutidae).</title>
        <authorList>
            <person name="Ma Z."/>
            <person name="Bercsenyi M."/>
            <person name="Yang X."/>
            <person name="Wei K."/>
            <person name="Yang R."/>
        </authorList>
    </citation>
    <scope>NUCLEOTIDE SEQUENCE</scope>
</reference>
<sequence>MPQLIPAPWLIILLFTWFVFLTILPPKVLAHTFPNVPSPQSTQKPKKEPWTWLWH</sequence>
<dbReference type="PANTHER" id="PTHR39937:SF1">
    <property type="entry name" value="ATP SYNTHASE PROTEIN 8"/>
    <property type="match status" value="1"/>
</dbReference>
<evidence type="ECO:0000256" key="14">
    <source>
        <dbReference type="RuleBase" id="RU003661"/>
    </source>
</evidence>
<evidence type="ECO:0000256" key="2">
    <source>
        <dbReference type="ARBA" id="ARBA00008892"/>
    </source>
</evidence>
<keyword evidence="6 14" id="KW-0375">Hydrogen ion transport</keyword>
<dbReference type="GeneID" id="16216994"/>
<evidence type="ECO:0000256" key="16">
    <source>
        <dbReference type="SAM" id="SignalP"/>
    </source>
</evidence>
<feature type="signal peptide" evidence="16">
    <location>
        <begin position="1"/>
        <end position="30"/>
    </location>
</feature>
<dbReference type="EMBL" id="KF040334">
    <property type="protein sequence ID" value="AGQ17396.1"/>
    <property type="molecule type" value="Genomic_DNA"/>
</dbReference>
<keyword evidence="16" id="KW-0732">Signal</keyword>
<evidence type="ECO:0000256" key="7">
    <source>
        <dbReference type="ARBA" id="ARBA00022989"/>
    </source>
</evidence>
<keyword evidence="8 14" id="KW-0406">Ion transport</keyword>
<accession>S5DUQ7</accession>
<keyword evidence="5 14" id="KW-0812">Transmembrane</keyword>
<evidence type="ECO:0000256" key="12">
    <source>
        <dbReference type="ARBA" id="ARBA00053067"/>
    </source>
</evidence>
<evidence type="ECO:0000313" key="17">
    <source>
        <dbReference type="EMBL" id="AGQ17396.1"/>
    </source>
</evidence>
<geneLocation type="mitochondrion" evidence="17"/>
<feature type="chain" id="PRO_5004535587" description="ATP synthase complex subunit 8" evidence="16">
    <location>
        <begin position="31"/>
        <end position="55"/>
    </location>
</feature>
<comment type="function">
    <text evidence="12">Subunit 8, of the mitochondrial membrane ATP synthase complex (F(1)F(0) ATP synthase or Complex V) that produces ATP from ADP in the presence of a proton gradient across the membrane which is generated by electron transport complexes of the respiratory chain. ATP synthase complex consist of a soluble F(1) head domain - the catalytic core - and a membrane F(1) domain - the membrane proton channel. These two domains are linked by a central stalk rotating inside the F(1) region and a stationary peripheral stalk. During catalysis, ATP synthesis in the catalytic domain of F(1) is coupled via a rotary mechanism of the central stalk subunits to proton translocation. In vivo, can only synthesize ATP although its ATP hydrolase activity can be activated artificially in vitro. Part of the complex F(0) domain.</text>
</comment>
<keyword evidence="10" id="KW-0472">Membrane</keyword>
<evidence type="ECO:0000256" key="5">
    <source>
        <dbReference type="ARBA" id="ARBA00022692"/>
    </source>
</evidence>
<keyword evidence="3 14" id="KW-0813">Transport</keyword>
<dbReference type="InterPro" id="IPR050635">
    <property type="entry name" value="ATPase_protein_8"/>
</dbReference>
<dbReference type="AlphaFoldDB" id="S5DUQ7"/>
<evidence type="ECO:0000256" key="6">
    <source>
        <dbReference type="ARBA" id="ARBA00022781"/>
    </source>
</evidence>
<dbReference type="Pfam" id="PF00895">
    <property type="entry name" value="ATP-synt_8"/>
    <property type="match status" value="1"/>
</dbReference>
<keyword evidence="9 14" id="KW-0496">Mitochondrion</keyword>
<dbReference type="GO" id="GO:0015078">
    <property type="term" value="F:proton transmembrane transporter activity"/>
    <property type="evidence" value="ECO:0007669"/>
    <property type="project" value="InterPro"/>
</dbReference>
<dbReference type="CTD" id="4509"/>
<comment type="similarity">
    <text evidence="2 14">Belongs to the ATPase protein 8 family.</text>
</comment>
<evidence type="ECO:0000256" key="13">
    <source>
        <dbReference type="ARBA" id="ARBA00064647"/>
    </source>
</evidence>
<keyword evidence="4 14" id="KW-0138">CF(0)</keyword>